<dbReference type="EMBL" id="JAVEPI010000003">
    <property type="protein sequence ID" value="KAK1442722.1"/>
    <property type="molecule type" value="Genomic_DNA"/>
</dbReference>
<protein>
    <submittedName>
        <fullName evidence="3">HAD superfamily protein</fullName>
    </submittedName>
</protein>
<dbReference type="Gene3D" id="3.40.50.1000">
    <property type="entry name" value="HAD superfamily/HAD-like"/>
    <property type="match status" value="1"/>
</dbReference>
<dbReference type="AlphaFoldDB" id="A0AAD8LQV8"/>
<reference evidence="3" key="1">
    <citation type="submission" date="2023-08" db="EMBL/GenBank/DDBJ databases">
        <title>Draft sequence of the Babesia gibsoni genome.</title>
        <authorList>
            <person name="Yamagishi J.Y."/>
            <person name="Xuan X.X."/>
        </authorList>
    </citation>
    <scope>NUCLEOTIDE SEQUENCE</scope>
    <source>
        <strain evidence="3">Azabu</strain>
    </source>
</reference>
<sequence length="300" mass="34203">MGFLRYIFHGVASIIDVVYIVAAISLMYTMLKVIHWWWYGLKSSASDAKDRRPQGAYSLVLDLENTLIRAVCPEKGDSVSVVSILTSENNMDYVILTRPHLESFLKTMSKDYEIVLYSTSQQEDADAILKQANIDHLFERKLYRNSCMTGSDGVCIKDLKKVSSDMSKLVLIDNTSQASSYFKENSVPIDNWFGAGTDRALLDIIPFLQALRNVEDVRYILSLRWKEQRAHSIMVSPRVVNGEPPVPPLSLNLPPNHTRDLAEDDLDWDEIGQRLTSRVKHIINTTVREEGFHNKRNSPR</sequence>
<dbReference type="Proteomes" id="UP001230268">
    <property type="component" value="Unassembled WGS sequence"/>
</dbReference>
<feature type="transmembrane region" description="Helical" evidence="1">
    <location>
        <begin position="6"/>
        <end position="28"/>
    </location>
</feature>
<dbReference type="PROSITE" id="PS50969">
    <property type="entry name" value="FCP1"/>
    <property type="match status" value="1"/>
</dbReference>
<evidence type="ECO:0000313" key="4">
    <source>
        <dbReference type="Proteomes" id="UP001230268"/>
    </source>
</evidence>
<proteinExistence type="predicted"/>
<feature type="domain" description="FCP1 homology" evidence="2">
    <location>
        <begin position="52"/>
        <end position="211"/>
    </location>
</feature>
<dbReference type="NCBIfam" id="TIGR02251">
    <property type="entry name" value="HIF-SF_euk"/>
    <property type="match status" value="1"/>
</dbReference>
<evidence type="ECO:0000256" key="1">
    <source>
        <dbReference type="SAM" id="Phobius"/>
    </source>
</evidence>
<keyword evidence="1" id="KW-1133">Transmembrane helix</keyword>
<dbReference type="GO" id="GO:0016791">
    <property type="term" value="F:phosphatase activity"/>
    <property type="evidence" value="ECO:0007669"/>
    <property type="project" value="InterPro"/>
</dbReference>
<dbReference type="InterPro" id="IPR011948">
    <property type="entry name" value="Dullard_phosphatase"/>
</dbReference>
<dbReference type="PANTHER" id="PTHR12210">
    <property type="entry name" value="DULLARD PROTEIN PHOSPHATASE"/>
    <property type="match status" value="1"/>
</dbReference>
<dbReference type="SUPFAM" id="SSF56784">
    <property type="entry name" value="HAD-like"/>
    <property type="match status" value="1"/>
</dbReference>
<organism evidence="3 4">
    <name type="scientific">Babesia gibsoni</name>
    <dbReference type="NCBI Taxonomy" id="33632"/>
    <lineage>
        <taxon>Eukaryota</taxon>
        <taxon>Sar</taxon>
        <taxon>Alveolata</taxon>
        <taxon>Apicomplexa</taxon>
        <taxon>Aconoidasida</taxon>
        <taxon>Piroplasmida</taxon>
        <taxon>Babesiidae</taxon>
        <taxon>Babesia</taxon>
    </lineage>
</organism>
<keyword evidence="4" id="KW-1185">Reference proteome</keyword>
<dbReference type="SMART" id="SM00577">
    <property type="entry name" value="CPDc"/>
    <property type="match status" value="1"/>
</dbReference>
<name>A0AAD8LQV8_BABGI</name>
<accession>A0AAD8LQV8</accession>
<dbReference type="CDD" id="cd07521">
    <property type="entry name" value="HAD_FCP1-like"/>
    <property type="match status" value="1"/>
</dbReference>
<dbReference type="Pfam" id="PF03031">
    <property type="entry name" value="NIF"/>
    <property type="match status" value="1"/>
</dbReference>
<keyword evidence="1" id="KW-0812">Transmembrane</keyword>
<keyword evidence="1" id="KW-0472">Membrane</keyword>
<dbReference type="InterPro" id="IPR023214">
    <property type="entry name" value="HAD_sf"/>
</dbReference>
<dbReference type="InterPro" id="IPR036412">
    <property type="entry name" value="HAD-like_sf"/>
</dbReference>
<dbReference type="InterPro" id="IPR050365">
    <property type="entry name" value="TIM50"/>
</dbReference>
<gene>
    <name evidence="3" type="ORF">BgAZ_302400</name>
</gene>
<comment type="caution">
    <text evidence="3">The sequence shown here is derived from an EMBL/GenBank/DDBJ whole genome shotgun (WGS) entry which is preliminary data.</text>
</comment>
<evidence type="ECO:0000313" key="3">
    <source>
        <dbReference type="EMBL" id="KAK1442722.1"/>
    </source>
</evidence>
<evidence type="ECO:0000259" key="2">
    <source>
        <dbReference type="PROSITE" id="PS50969"/>
    </source>
</evidence>
<dbReference type="InterPro" id="IPR004274">
    <property type="entry name" value="FCP1_dom"/>
</dbReference>